<keyword evidence="2" id="KW-0547">Nucleotide-binding</keyword>
<keyword evidence="3" id="KW-1185">Reference proteome</keyword>
<reference evidence="2" key="1">
    <citation type="submission" date="2021-03" db="EMBL/GenBank/DDBJ databases">
        <authorList>
            <person name="Sun Q."/>
        </authorList>
    </citation>
    <scope>NUCLEOTIDE SEQUENCE</scope>
    <source>
        <strain evidence="2">CCM 8862</strain>
    </source>
</reference>
<dbReference type="SUPFAM" id="SSF52540">
    <property type="entry name" value="P-loop containing nucleoside triphosphate hydrolases"/>
    <property type="match status" value="1"/>
</dbReference>
<feature type="domain" description="Helicase HerA central" evidence="1">
    <location>
        <begin position="142"/>
        <end position="298"/>
    </location>
</feature>
<dbReference type="PANTHER" id="PTHR42957">
    <property type="entry name" value="HELICASE MJ1565-RELATED"/>
    <property type="match status" value="1"/>
</dbReference>
<evidence type="ECO:0000259" key="1">
    <source>
        <dbReference type="Pfam" id="PF01935"/>
    </source>
</evidence>
<proteinExistence type="predicted"/>
<dbReference type="Pfam" id="PF01935">
    <property type="entry name" value="DUF87"/>
    <property type="match status" value="1"/>
</dbReference>
<protein>
    <submittedName>
        <fullName evidence="2">ATP-binding protein</fullName>
    </submittedName>
</protein>
<sequence>MQTNIDEPELIISAEWKIGVVSQITSSMLTVEGHVNEFRDRIFEAIPHHFASVNQYIYTFHGRYQIHVFKVVEISHNEKPYGKAETDKSNEFIKIRAIPFGTFDTLGFTLGVRDYPMVGDYVYAANDDILTKIFASKNTEVSLGSLVGFSNVQAVTSVDSLFAGHSGVFGNTGSGKSTTTRHLLSQMVQLYRDKKSLEDESRIVVVDVHGDYSFLEAEYPDDVTIIKGDRVCLAPNELTDEDWFAALLPSEGVQRPLLERALQYARISEENRKFLYAAFAYNALYNSNHESHSSRKIQLSKFLNLISDKIDLSGKFGGVTVKDTPEFLRKVFNLRYGNLPEGAFEKLQNELVLYLNDFFDHGKLNIEKIINDSRNDKEFSSLKKLDDALDLVFAEEEVLGNRQARHHSQGLVTRLKNLVSKHDGSLITTTPSMLSTILDCRGVVIVDVQNISDDEGLALITNSLARKILNNQRESFKKTQEHSLFSPVTLVLDEAHRYIRGDVDNPDSIFDRIAREGRKFGTYLFFISQIPSELSRVVIGQATAFLLHRIQNSYDLEFLRRNLPGVSEVEISKLPLFASGQAIVTGAAIQTPMEVLIPGDYKDVTPSVSFMK</sequence>
<dbReference type="AlphaFoldDB" id="A0A939DZF5"/>
<dbReference type="InterPro" id="IPR008571">
    <property type="entry name" value="HerA-like"/>
</dbReference>
<organism evidence="2 3">
    <name type="scientific">Corynebacterium mendelii</name>
    <dbReference type="NCBI Taxonomy" id="2765362"/>
    <lineage>
        <taxon>Bacteria</taxon>
        <taxon>Bacillati</taxon>
        <taxon>Actinomycetota</taxon>
        <taxon>Actinomycetes</taxon>
        <taxon>Mycobacteriales</taxon>
        <taxon>Corynebacteriaceae</taxon>
        <taxon>Corynebacterium</taxon>
    </lineage>
</organism>
<dbReference type="Proteomes" id="UP000664332">
    <property type="component" value="Unassembled WGS sequence"/>
</dbReference>
<dbReference type="GO" id="GO:0005524">
    <property type="term" value="F:ATP binding"/>
    <property type="evidence" value="ECO:0007669"/>
    <property type="project" value="UniProtKB-KW"/>
</dbReference>
<accession>A0A939DZF5</accession>
<evidence type="ECO:0000313" key="3">
    <source>
        <dbReference type="Proteomes" id="UP000664332"/>
    </source>
</evidence>
<dbReference type="RefSeq" id="WP_207118391.1">
    <property type="nucleotide sequence ID" value="NZ_JAFLEQ010000005.1"/>
</dbReference>
<comment type="caution">
    <text evidence="2">The sequence shown here is derived from an EMBL/GenBank/DDBJ whole genome shotgun (WGS) entry which is preliminary data.</text>
</comment>
<dbReference type="InterPro" id="IPR027417">
    <property type="entry name" value="P-loop_NTPase"/>
</dbReference>
<keyword evidence="2" id="KW-0067">ATP-binding</keyword>
<dbReference type="InterPro" id="IPR002789">
    <property type="entry name" value="HerA_central"/>
</dbReference>
<gene>
    <name evidence="2" type="ORF">JZY06_03250</name>
</gene>
<dbReference type="PANTHER" id="PTHR42957:SF1">
    <property type="entry name" value="HELICASE MJ1565-RELATED"/>
    <property type="match status" value="1"/>
</dbReference>
<evidence type="ECO:0000313" key="2">
    <source>
        <dbReference type="EMBL" id="MBN9643649.1"/>
    </source>
</evidence>
<name>A0A939DZF5_9CORY</name>
<dbReference type="Gene3D" id="3.40.50.300">
    <property type="entry name" value="P-loop containing nucleotide triphosphate hydrolases"/>
    <property type="match status" value="2"/>
</dbReference>
<dbReference type="EMBL" id="JAFLEQ010000005">
    <property type="protein sequence ID" value="MBN9643649.1"/>
    <property type="molecule type" value="Genomic_DNA"/>
</dbReference>